<dbReference type="Proteomes" id="UP000714275">
    <property type="component" value="Unassembled WGS sequence"/>
</dbReference>
<dbReference type="OrthoDB" id="2685863at2759"/>
<reference evidence="3" key="1">
    <citation type="journal article" date="2020" name="New Phytol.">
        <title>Comparative genomics reveals dynamic genome evolution in host specialist ectomycorrhizal fungi.</title>
        <authorList>
            <person name="Lofgren L.A."/>
            <person name="Nguyen N.H."/>
            <person name="Vilgalys R."/>
            <person name="Ruytinx J."/>
            <person name="Liao H.L."/>
            <person name="Branco S."/>
            <person name="Kuo A."/>
            <person name="LaButti K."/>
            <person name="Lipzen A."/>
            <person name="Andreopoulos W."/>
            <person name="Pangilinan J."/>
            <person name="Riley R."/>
            <person name="Hundley H."/>
            <person name="Na H."/>
            <person name="Barry K."/>
            <person name="Grigoriev I.V."/>
            <person name="Stajich J.E."/>
            <person name="Kennedy P.G."/>
        </authorList>
    </citation>
    <scope>NUCLEOTIDE SEQUENCE</scope>
    <source>
        <strain evidence="3">DOB743</strain>
    </source>
</reference>
<proteinExistence type="predicted"/>
<feature type="compositionally biased region" description="Acidic residues" evidence="1">
    <location>
        <begin position="114"/>
        <end position="130"/>
    </location>
</feature>
<evidence type="ECO:0000256" key="2">
    <source>
        <dbReference type="SAM" id="SignalP"/>
    </source>
</evidence>
<keyword evidence="4" id="KW-1185">Reference proteome</keyword>
<dbReference type="EMBL" id="JABBWD010000002">
    <property type="protein sequence ID" value="KAG1783139.1"/>
    <property type="molecule type" value="Genomic_DNA"/>
</dbReference>
<evidence type="ECO:0000313" key="3">
    <source>
        <dbReference type="EMBL" id="KAG1783139.1"/>
    </source>
</evidence>
<feature type="chain" id="PRO_5040246184" evidence="2">
    <location>
        <begin position="20"/>
        <end position="190"/>
    </location>
</feature>
<feature type="region of interest" description="Disordered" evidence="1">
    <location>
        <begin position="105"/>
        <end position="135"/>
    </location>
</feature>
<gene>
    <name evidence="3" type="ORF">EV702DRAFT_1191577</name>
</gene>
<dbReference type="AlphaFoldDB" id="A0A9P7A618"/>
<protein>
    <submittedName>
        <fullName evidence="3">Uncharacterized protein</fullName>
    </submittedName>
</protein>
<organism evidence="3 4">
    <name type="scientific">Suillus placidus</name>
    <dbReference type="NCBI Taxonomy" id="48579"/>
    <lineage>
        <taxon>Eukaryota</taxon>
        <taxon>Fungi</taxon>
        <taxon>Dikarya</taxon>
        <taxon>Basidiomycota</taxon>
        <taxon>Agaricomycotina</taxon>
        <taxon>Agaricomycetes</taxon>
        <taxon>Agaricomycetidae</taxon>
        <taxon>Boletales</taxon>
        <taxon>Suillineae</taxon>
        <taxon>Suillaceae</taxon>
        <taxon>Suillus</taxon>
    </lineage>
</organism>
<name>A0A9P7A618_9AGAM</name>
<feature type="signal peptide" evidence="2">
    <location>
        <begin position="1"/>
        <end position="19"/>
    </location>
</feature>
<keyword evidence="2" id="KW-0732">Signal</keyword>
<evidence type="ECO:0000256" key="1">
    <source>
        <dbReference type="SAM" id="MobiDB-lite"/>
    </source>
</evidence>
<comment type="caution">
    <text evidence="3">The sequence shown here is derived from an EMBL/GenBank/DDBJ whole genome shotgun (WGS) entry which is preliminary data.</text>
</comment>
<accession>A0A9P7A618</accession>
<sequence length="190" mass="21383">MASTSSSLVLNHLLATVTSSIPAIGDFIPKTQSSMDQLIRHELLEGIQGRTSSILDDSLRIPDIRYVKKKDSFILHGSSILLNPWGITHLQWRLALPFSGRLKKTKRNKQESQTDMEVEADEDDEGEGALETDGSWSQKSYQMGAKCPIVAVKTSDEKNWQHLFRTIYYDMCTRVEAKSSSLPFHTLPES</sequence>
<evidence type="ECO:0000313" key="4">
    <source>
        <dbReference type="Proteomes" id="UP000714275"/>
    </source>
</evidence>